<evidence type="ECO:0000313" key="1">
    <source>
        <dbReference type="EMBL" id="CAE6486838.1"/>
    </source>
</evidence>
<organism evidence="1 2">
    <name type="scientific">Rhizoctonia solani</name>
    <dbReference type="NCBI Taxonomy" id="456999"/>
    <lineage>
        <taxon>Eukaryota</taxon>
        <taxon>Fungi</taxon>
        <taxon>Dikarya</taxon>
        <taxon>Basidiomycota</taxon>
        <taxon>Agaricomycotina</taxon>
        <taxon>Agaricomycetes</taxon>
        <taxon>Cantharellales</taxon>
        <taxon>Ceratobasidiaceae</taxon>
        <taxon>Rhizoctonia</taxon>
    </lineage>
</organism>
<gene>
    <name evidence="1" type="ORF">RDB_LOCUS124407</name>
</gene>
<dbReference type="EMBL" id="CAJMWT010004215">
    <property type="protein sequence ID" value="CAE6486838.1"/>
    <property type="molecule type" value="Genomic_DNA"/>
</dbReference>
<protein>
    <submittedName>
        <fullName evidence="1">Uncharacterized protein</fullName>
    </submittedName>
</protein>
<proteinExistence type="predicted"/>
<name>A0A8H3CM88_9AGAM</name>
<accession>A0A8H3CM88</accession>
<sequence length="335" mass="38012">MSIDWSHFTSAVKNVKEALAPGYRYAPYEEIGGKTAAEVLKQVDKILQSTNTVLENHKEYMPASQFSELKKAYCRYHWQMTNESQEDRAYYDQRIRESRILSQLYADRATHHDRAKLLLREVETYQTRVLSASRNAQPPQLLEFEDELTESAARLEHSALESYTSWFSLIGGISRSSSIDNEVNQAQSDPAPAYNAEWNGFVVSVTHFPKSPGESIDMEGPAPVVVGSGNNIYRRMVAFENNEKRVEIMDQRLYALKENETYVGRFDLKFYVQDLTPLAKEAETTLQAMLELGERLLNESGSDITQISGITDSPSQTPSLETTIQKFRKTSAPTV</sequence>
<evidence type="ECO:0000313" key="2">
    <source>
        <dbReference type="Proteomes" id="UP000663843"/>
    </source>
</evidence>
<comment type="caution">
    <text evidence="1">The sequence shown here is derived from an EMBL/GenBank/DDBJ whole genome shotgun (WGS) entry which is preliminary data.</text>
</comment>
<reference evidence="1" key="1">
    <citation type="submission" date="2021-01" db="EMBL/GenBank/DDBJ databases">
        <authorList>
            <person name="Kaushik A."/>
        </authorList>
    </citation>
    <scope>NUCLEOTIDE SEQUENCE</scope>
    <source>
        <strain evidence="1">AG2-2IIIB</strain>
    </source>
</reference>
<dbReference type="AlphaFoldDB" id="A0A8H3CM88"/>
<dbReference type="Proteomes" id="UP000663843">
    <property type="component" value="Unassembled WGS sequence"/>
</dbReference>